<feature type="domain" description="Restriction endonuclease type II BpuJI N-terminal" evidence="1">
    <location>
        <begin position="9"/>
        <end position="277"/>
    </location>
</feature>
<comment type="caution">
    <text evidence="3">The sequence shown here is derived from an EMBL/GenBank/DDBJ whole genome shotgun (WGS) entry which is preliminary data.</text>
</comment>
<evidence type="ECO:0000313" key="4">
    <source>
        <dbReference type="Proteomes" id="UP000005697"/>
    </source>
</evidence>
<proteinExistence type="predicted"/>
<dbReference type="STRING" id="888743.HMPREF9141_2284"/>
<dbReference type="HOGENOM" id="CLU_045665_0_0_10"/>
<protein>
    <recommendedName>
        <fullName evidence="5">Protein NO VEIN C-terminal domain-containing protein</fullName>
    </recommendedName>
</protein>
<dbReference type="InterPro" id="IPR021108">
    <property type="entry name" value="Restrct_endonuc_II_BpuJI_N"/>
</dbReference>
<dbReference type="AlphaFoldDB" id="F0F9L7"/>
<dbReference type="EMBL" id="AEWX01000032">
    <property type="protein sequence ID" value="EGC19176.1"/>
    <property type="molecule type" value="Genomic_DNA"/>
</dbReference>
<dbReference type="eggNOG" id="ENOG502Z989">
    <property type="taxonomic scope" value="Bacteria"/>
</dbReference>
<sequence length="474" mass="55438">MYDPTLQYRCTIIRGKSQTDMEDLLPLYANIVHKYCPCEEKQFRASCCKALSKALFSTEAYDRLSDSNQKTVLNHLTEIAGTLLGLYYPAYDDETKTNYINESDSCKYLIESGDYPTFFKNLCLNFQFPNGAKWLQFIEDDIKNKIRIKPFCYVVSLLFHAQQQVERELLTKQEIGFYVLNSLEVLQGKVPCSDVYDRIMADRKNKVRRERLSGSHDWQHIKEQFNLLELADIIETDATYIWLNKNAAESIACFIKHKDDFIFDAYKYDLKSKAGRIQYMEDWKKAYGMFNRELQGYRILFQSDVVVLGKDAQRAHPGATKSSVDLGDEGEALVFRIEQERVRRYRSRLVNKVLLLGKTKGLGYDISSIEADENPSHPEFARYIEVKSTRRVTEPSFTSRSWMDSLNVTAKEWVAAEQYGDYYNIYRVYFTKTKTFIVRIRNPFRKAQDGEIEVYPTIYQMNFGSSVIELRYEK</sequence>
<dbReference type="Gene3D" id="1.10.1740.180">
    <property type="match status" value="1"/>
</dbReference>
<evidence type="ECO:0000259" key="1">
    <source>
        <dbReference type="Pfam" id="PF11564"/>
    </source>
</evidence>
<evidence type="ECO:0000313" key="3">
    <source>
        <dbReference type="EMBL" id="EGC19176.1"/>
    </source>
</evidence>
<feature type="domain" description="Protein NO VEIN C-terminal" evidence="2">
    <location>
        <begin position="331"/>
        <end position="435"/>
    </location>
</feature>
<dbReference type="Gene3D" id="1.10.10.2080">
    <property type="match status" value="1"/>
</dbReference>
<keyword evidence="4" id="KW-1185">Reference proteome</keyword>
<gene>
    <name evidence="3" type="ORF">HMPREF9141_2284</name>
</gene>
<dbReference type="InterPro" id="IPR024975">
    <property type="entry name" value="NOV_C"/>
</dbReference>
<dbReference type="Pfam" id="PF11564">
    <property type="entry name" value="BpuJI_N"/>
    <property type="match status" value="1"/>
</dbReference>
<dbReference type="Gene3D" id="1.10.10.2090">
    <property type="match status" value="1"/>
</dbReference>
<evidence type="ECO:0008006" key="5">
    <source>
        <dbReference type="Google" id="ProtNLM"/>
    </source>
</evidence>
<dbReference type="RefSeq" id="WP_007367036.1">
    <property type="nucleotide sequence ID" value="NZ_GL872282.1"/>
</dbReference>
<dbReference type="OrthoDB" id="7053439at2"/>
<dbReference type="Proteomes" id="UP000005697">
    <property type="component" value="Unassembled WGS sequence"/>
</dbReference>
<name>F0F9L7_9BACT</name>
<dbReference type="Pfam" id="PF13020">
    <property type="entry name" value="NOV_C"/>
    <property type="match status" value="1"/>
</dbReference>
<accession>F0F9L7</accession>
<evidence type="ECO:0000259" key="2">
    <source>
        <dbReference type="Pfam" id="PF13020"/>
    </source>
</evidence>
<reference evidence="3 4" key="1">
    <citation type="submission" date="2011-01" db="EMBL/GenBank/DDBJ databases">
        <authorList>
            <person name="Muzny D."/>
            <person name="Qin X."/>
            <person name="Deng J."/>
            <person name="Jiang H."/>
            <person name="Liu Y."/>
            <person name="Qu J."/>
            <person name="Song X.-Z."/>
            <person name="Zhang L."/>
            <person name="Thornton R."/>
            <person name="Coyle M."/>
            <person name="Francisco L."/>
            <person name="Jackson L."/>
            <person name="Javaid M."/>
            <person name="Korchina V."/>
            <person name="Kovar C."/>
            <person name="Mata R."/>
            <person name="Mathew T."/>
            <person name="Ngo R."/>
            <person name="Nguyen L."/>
            <person name="Nguyen N."/>
            <person name="Okwuonu G."/>
            <person name="Ongeri F."/>
            <person name="Pham C."/>
            <person name="Simmons D."/>
            <person name="Wilczek-Boney K."/>
            <person name="Hale W."/>
            <person name="Jakkamsetti A."/>
            <person name="Pham P."/>
            <person name="Ruth R."/>
            <person name="San Lucas F."/>
            <person name="Warren J."/>
            <person name="Zhang J."/>
            <person name="Zhao Z."/>
            <person name="Zhou C."/>
            <person name="Zhu D."/>
            <person name="Lee S."/>
            <person name="Bess C."/>
            <person name="Blankenburg K."/>
            <person name="Forbes L."/>
            <person name="Fu Q."/>
            <person name="Gubbala S."/>
            <person name="Hirani K."/>
            <person name="Jayaseelan J.C."/>
            <person name="Lara F."/>
            <person name="Munidasa M."/>
            <person name="Palculict T."/>
            <person name="Patil S."/>
            <person name="Pu L.-L."/>
            <person name="Saada N."/>
            <person name="Tang L."/>
            <person name="Weissenberger G."/>
            <person name="Zhu Y."/>
            <person name="Hemphill L."/>
            <person name="Shang Y."/>
            <person name="Youmans B."/>
            <person name="Ayvaz T."/>
            <person name="Ross M."/>
            <person name="Santibanez J."/>
            <person name="Aqrawi P."/>
            <person name="Gross S."/>
            <person name="Joshi V."/>
            <person name="Fowler G."/>
            <person name="Nazareth L."/>
            <person name="Reid J."/>
            <person name="Worley K."/>
            <person name="Petrosino J."/>
            <person name="Highlander S."/>
            <person name="Gibbs R."/>
        </authorList>
    </citation>
    <scope>NUCLEOTIDE SEQUENCE [LARGE SCALE GENOMIC DNA]</scope>
    <source>
        <strain evidence="3 4">DSM 16608</strain>
    </source>
</reference>
<organism evidence="3 4">
    <name type="scientific">Prevotella multiformis DSM 16608</name>
    <dbReference type="NCBI Taxonomy" id="888743"/>
    <lineage>
        <taxon>Bacteria</taxon>
        <taxon>Pseudomonadati</taxon>
        <taxon>Bacteroidota</taxon>
        <taxon>Bacteroidia</taxon>
        <taxon>Bacteroidales</taxon>
        <taxon>Prevotellaceae</taxon>
        <taxon>Prevotella</taxon>
    </lineage>
</organism>
<dbReference type="REBASE" id="43137">
    <property type="entry name" value="Pmu16608ORF2285P"/>
</dbReference>